<dbReference type="Gene3D" id="3.90.79.10">
    <property type="entry name" value="Nucleoside Triphosphate Pyrophosphohydrolase"/>
    <property type="match status" value="1"/>
</dbReference>
<dbReference type="InterPro" id="IPR020084">
    <property type="entry name" value="NUDIX_hydrolase_CS"/>
</dbReference>
<dbReference type="PATRIC" id="fig|1073571.4.peg.3621"/>
<proteinExistence type="predicted"/>
<dbReference type="PANTHER" id="PTHR43046:SF16">
    <property type="entry name" value="ADP-RIBOSE PYROPHOSPHATASE YJHB-RELATED"/>
    <property type="match status" value="1"/>
</dbReference>
<dbReference type="Pfam" id="PF00293">
    <property type="entry name" value="NUDIX"/>
    <property type="match status" value="1"/>
</dbReference>
<reference evidence="5" key="1">
    <citation type="submission" date="2015-03" db="EMBL/GenBank/DDBJ databases">
        <authorList>
            <person name="Wibberg D."/>
        </authorList>
    </citation>
    <scope>NUCLEOTIDE SEQUENCE [LARGE SCALE GENOMIC DNA]</scope>
</reference>
<protein>
    <recommendedName>
        <fullName evidence="3">Nudix hydrolase domain-containing protein</fullName>
    </recommendedName>
</protein>
<evidence type="ECO:0000256" key="2">
    <source>
        <dbReference type="ARBA" id="ARBA00022801"/>
    </source>
</evidence>
<evidence type="ECO:0000259" key="3">
    <source>
        <dbReference type="PROSITE" id="PS51462"/>
    </source>
</evidence>
<feature type="domain" description="Nudix hydrolase" evidence="3">
    <location>
        <begin position="5"/>
        <end position="134"/>
    </location>
</feature>
<sequence>MPEFRLLSVVHTVLISDQQILLLRRCNTGHDDGFYGLPSGRLDGGEQLDEAAARELQEECGAAVHLKDLKMLGVMHIKTFDDERVDFFFTANRWQGEIVNAEPDKCDDLRWFPIDQLPGNMIPFVKQALEHYREGVWFSSHGWE</sequence>
<dbReference type="SUPFAM" id="SSF55811">
    <property type="entry name" value="Nudix"/>
    <property type="match status" value="1"/>
</dbReference>
<name>A0A0E4CWY7_9BACL</name>
<dbReference type="PROSITE" id="PS00893">
    <property type="entry name" value="NUDIX_BOX"/>
    <property type="match status" value="1"/>
</dbReference>
<dbReference type="EMBL" id="LN831776">
    <property type="protein sequence ID" value="CQR55795.1"/>
    <property type="molecule type" value="Genomic_DNA"/>
</dbReference>
<dbReference type="PROSITE" id="PS51462">
    <property type="entry name" value="NUDIX"/>
    <property type="match status" value="1"/>
</dbReference>
<evidence type="ECO:0000256" key="1">
    <source>
        <dbReference type="ARBA" id="ARBA00001946"/>
    </source>
</evidence>
<dbReference type="HOGENOM" id="CLU_037162_9_3_9"/>
<dbReference type="KEGG" id="pri:PRIO_3392"/>
<evidence type="ECO:0000313" key="4">
    <source>
        <dbReference type="EMBL" id="CQR55795.1"/>
    </source>
</evidence>
<gene>
    <name evidence="4" type="ORF">PRIO_3392</name>
</gene>
<keyword evidence="2" id="KW-0378">Hydrolase</keyword>
<dbReference type="CDD" id="cd04683">
    <property type="entry name" value="NUDIX_Hydrolase"/>
    <property type="match status" value="1"/>
</dbReference>
<dbReference type="STRING" id="483937.AMQ84_07410"/>
<comment type="cofactor">
    <cofactor evidence="1">
        <name>Mg(2+)</name>
        <dbReference type="ChEBI" id="CHEBI:18420"/>
    </cofactor>
</comment>
<organism evidence="4 5">
    <name type="scientific">Paenibacillus riograndensis SBR5</name>
    <dbReference type="NCBI Taxonomy" id="1073571"/>
    <lineage>
        <taxon>Bacteria</taxon>
        <taxon>Bacillati</taxon>
        <taxon>Bacillota</taxon>
        <taxon>Bacilli</taxon>
        <taxon>Bacillales</taxon>
        <taxon>Paenibacillaceae</taxon>
        <taxon>Paenibacillus</taxon>
        <taxon>Paenibacillus sonchi group</taxon>
    </lineage>
</organism>
<dbReference type="InterPro" id="IPR000086">
    <property type="entry name" value="NUDIX_hydrolase_dom"/>
</dbReference>
<dbReference type="AlphaFoldDB" id="A0A0E4CWY7"/>
<dbReference type="PANTHER" id="PTHR43046">
    <property type="entry name" value="GDP-MANNOSE MANNOSYL HYDROLASE"/>
    <property type="match status" value="1"/>
</dbReference>
<dbReference type="GO" id="GO:0016787">
    <property type="term" value="F:hydrolase activity"/>
    <property type="evidence" value="ECO:0007669"/>
    <property type="project" value="UniProtKB-KW"/>
</dbReference>
<dbReference type="RefSeq" id="WP_020431277.1">
    <property type="nucleotide sequence ID" value="NZ_AGBD01001240.1"/>
</dbReference>
<dbReference type="InterPro" id="IPR015797">
    <property type="entry name" value="NUDIX_hydrolase-like_dom_sf"/>
</dbReference>
<evidence type="ECO:0000313" key="5">
    <source>
        <dbReference type="Proteomes" id="UP000033163"/>
    </source>
</evidence>
<accession>A0A0E4CWY7</accession>
<dbReference type="Proteomes" id="UP000033163">
    <property type="component" value="Chromosome I"/>
</dbReference>